<dbReference type="Gene3D" id="6.10.140.2220">
    <property type="match status" value="1"/>
</dbReference>
<keyword evidence="2 4" id="KW-0863">Zinc-finger</keyword>
<dbReference type="Pfam" id="PF14737">
    <property type="entry name" value="DUF4470"/>
    <property type="match status" value="1"/>
</dbReference>
<dbReference type="AlphaFoldDB" id="A0A6A6SAR4"/>
<keyword evidence="7" id="KW-1185">Reference proteome</keyword>
<reference evidence="6" key="1">
    <citation type="journal article" date="2020" name="Stud. Mycol.">
        <title>101 Dothideomycetes genomes: a test case for predicting lifestyles and emergence of pathogens.</title>
        <authorList>
            <person name="Haridas S."/>
            <person name="Albert R."/>
            <person name="Binder M."/>
            <person name="Bloem J."/>
            <person name="Labutti K."/>
            <person name="Salamov A."/>
            <person name="Andreopoulos B."/>
            <person name="Baker S."/>
            <person name="Barry K."/>
            <person name="Bills G."/>
            <person name="Bluhm B."/>
            <person name="Cannon C."/>
            <person name="Castanera R."/>
            <person name="Culley D."/>
            <person name="Daum C."/>
            <person name="Ezra D."/>
            <person name="Gonzalez J."/>
            <person name="Henrissat B."/>
            <person name="Kuo A."/>
            <person name="Liang C."/>
            <person name="Lipzen A."/>
            <person name="Lutzoni F."/>
            <person name="Magnuson J."/>
            <person name="Mondo S."/>
            <person name="Nolan M."/>
            <person name="Ohm R."/>
            <person name="Pangilinan J."/>
            <person name="Park H.-J."/>
            <person name="Ramirez L."/>
            <person name="Alfaro M."/>
            <person name="Sun H."/>
            <person name="Tritt A."/>
            <person name="Yoshinaga Y."/>
            <person name="Zwiers L.-H."/>
            <person name="Turgeon B."/>
            <person name="Goodwin S."/>
            <person name="Spatafora J."/>
            <person name="Crous P."/>
            <person name="Grigoriev I."/>
        </authorList>
    </citation>
    <scope>NUCLEOTIDE SEQUENCE</scope>
    <source>
        <strain evidence="6">CBS 473.64</strain>
    </source>
</reference>
<dbReference type="InterPro" id="IPR002893">
    <property type="entry name" value="Znf_MYND"/>
</dbReference>
<evidence type="ECO:0000256" key="4">
    <source>
        <dbReference type="PROSITE-ProRule" id="PRU00134"/>
    </source>
</evidence>
<dbReference type="Pfam" id="PF01753">
    <property type="entry name" value="zf-MYND"/>
    <property type="match status" value="1"/>
</dbReference>
<feature type="domain" description="MYND-type" evidence="5">
    <location>
        <begin position="1"/>
        <end position="45"/>
    </location>
</feature>
<evidence type="ECO:0000256" key="3">
    <source>
        <dbReference type="ARBA" id="ARBA00022833"/>
    </source>
</evidence>
<dbReference type="GO" id="GO:0008270">
    <property type="term" value="F:zinc ion binding"/>
    <property type="evidence" value="ECO:0007669"/>
    <property type="project" value="UniProtKB-KW"/>
</dbReference>
<gene>
    <name evidence="6" type="ORF">P280DRAFT_504434</name>
</gene>
<evidence type="ECO:0000259" key="5">
    <source>
        <dbReference type="PROSITE" id="PS50865"/>
    </source>
</evidence>
<protein>
    <recommendedName>
        <fullName evidence="5">MYND-type domain-containing protein</fullName>
    </recommendedName>
</protein>
<proteinExistence type="predicted"/>
<keyword evidence="3" id="KW-0862">Zinc</keyword>
<evidence type="ECO:0000256" key="2">
    <source>
        <dbReference type="ARBA" id="ARBA00022771"/>
    </source>
</evidence>
<dbReference type="SUPFAM" id="SSF144232">
    <property type="entry name" value="HIT/MYND zinc finger-like"/>
    <property type="match status" value="1"/>
</dbReference>
<dbReference type="InterPro" id="IPR027974">
    <property type="entry name" value="DUF4470"/>
</dbReference>
<evidence type="ECO:0000256" key="1">
    <source>
        <dbReference type="ARBA" id="ARBA00022723"/>
    </source>
</evidence>
<dbReference type="PROSITE" id="PS50865">
    <property type="entry name" value="ZF_MYND_2"/>
    <property type="match status" value="1"/>
</dbReference>
<keyword evidence="1" id="KW-0479">Metal-binding</keyword>
<evidence type="ECO:0000313" key="6">
    <source>
        <dbReference type="EMBL" id="KAF2644956.1"/>
    </source>
</evidence>
<dbReference type="OrthoDB" id="5282002at2759"/>
<sequence>MQCLYSNVTQHCQEASSFTGEACKLVSYCGPECQKAHWPEHKKACKSPLSKSNWHPAWDLENRGPAWASGQAATNLHNPFGANKYMWGNVPAIDVLRLGQNEGSQHAEDIALLFAASGDLRNVVKTITNLPESFEHGVQITINDREFDVVARNTILLLFAFASLDQERPITEIAECLIHLWYSAFLPASLVSSLRSRVGPLVSPTYNETAYKAQETIHKKMWKFRSGNTLLVNLQKKEWRRLEQFLHVPEGLGFEEAKKTRSATVMAPERTDYRDRWYYKDATPSMRLAKHRFREDGLLLPFGHPRSEFNSPNPTLFQTPNHWPMDDKADPLDGWSIGGVNKMSTSATLDMYGKLFSYLRDEFSKFLDRLSKVKIDFQLYHLDVKDLPPHLDKEAYNRIEVSNITDRAYVGTATTLKLLFPLLQTPQQNPHATIITLYLNATFETVRMGSVEEQDSNIEAIFDYLRLGPEMLPFLLSSPQSAVMYKVWDSRSMVLDRDKFFGRFMALDRFDMISTALGVDMKKTNTIIEPWPMALKLKLPQKGAQEEFEFLLASNHTGWERYVEWKWAK</sequence>
<organism evidence="6 7">
    <name type="scientific">Massarina eburnea CBS 473.64</name>
    <dbReference type="NCBI Taxonomy" id="1395130"/>
    <lineage>
        <taxon>Eukaryota</taxon>
        <taxon>Fungi</taxon>
        <taxon>Dikarya</taxon>
        <taxon>Ascomycota</taxon>
        <taxon>Pezizomycotina</taxon>
        <taxon>Dothideomycetes</taxon>
        <taxon>Pleosporomycetidae</taxon>
        <taxon>Pleosporales</taxon>
        <taxon>Massarineae</taxon>
        <taxon>Massarinaceae</taxon>
        <taxon>Massarina</taxon>
    </lineage>
</organism>
<accession>A0A6A6SAR4</accession>
<name>A0A6A6SAR4_9PLEO</name>
<dbReference type="EMBL" id="MU006778">
    <property type="protein sequence ID" value="KAF2644956.1"/>
    <property type="molecule type" value="Genomic_DNA"/>
</dbReference>
<dbReference type="Proteomes" id="UP000799753">
    <property type="component" value="Unassembled WGS sequence"/>
</dbReference>
<evidence type="ECO:0000313" key="7">
    <source>
        <dbReference type="Proteomes" id="UP000799753"/>
    </source>
</evidence>